<evidence type="ECO:0000313" key="2">
    <source>
        <dbReference type="EMBL" id="MCT7948135.1"/>
    </source>
</evidence>
<sequence>MLSISPIASSAGGAASYYLSEEKNLNLPDVSLEKAADAKEGETNYYLKEQSAEPNTQWYGKLAEQEGMLGKPVEEHQLKEVLAGSLNDQTLKTQNSNARNGFDFTFSAPKSVSLLALVGGDKRLMTAHDDAVKFALSHIEKDAAQARQTNPDTKATSFENTGNLLFAMVRHKTSREEDPQLHTHSLTANMTKDSEGTLRALASSFKQKGGIINGT</sequence>
<name>A0A9X2WZ45_9GAMM</name>
<feature type="domain" description="TrwC relaxase" evidence="1">
    <location>
        <begin position="12"/>
        <end position="203"/>
    </location>
</feature>
<keyword evidence="3" id="KW-1185">Reference proteome</keyword>
<proteinExistence type="predicted"/>
<dbReference type="NCBIfam" id="NF041492">
    <property type="entry name" value="MobF"/>
    <property type="match status" value="1"/>
</dbReference>
<dbReference type="NCBIfam" id="TIGR02686">
    <property type="entry name" value="relax_trwC"/>
    <property type="match status" value="1"/>
</dbReference>
<evidence type="ECO:0000313" key="3">
    <source>
        <dbReference type="Proteomes" id="UP001155604"/>
    </source>
</evidence>
<protein>
    <submittedName>
        <fullName evidence="2">Conjugative relaxase</fullName>
    </submittedName>
</protein>
<dbReference type="InterPro" id="IPR014059">
    <property type="entry name" value="TraI/TrwC_relax"/>
</dbReference>
<dbReference type="RefSeq" id="WP_261274101.1">
    <property type="nucleotide sequence ID" value="NZ_JAMTCC010000099.1"/>
</dbReference>
<comment type="caution">
    <text evidence="2">The sequence shown here is derived from an EMBL/GenBank/DDBJ whole genome shotgun (WGS) entry which is preliminary data.</text>
</comment>
<organism evidence="2 3">
    <name type="scientific">Shewanella septentrionalis</name>
    <dbReference type="NCBI Taxonomy" id="2952223"/>
    <lineage>
        <taxon>Bacteria</taxon>
        <taxon>Pseudomonadati</taxon>
        <taxon>Pseudomonadota</taxon>
        <taxon>Gammaproteobacteria</taxon>
        <taxon>Alteromonadales</taxon>
        <taxon>Shewanellaceae</taxon>
        <taxon>Shewanella</taxon>
    </lineage>
</organism>
<reference evidence="2" key="1">
    <citation type="journal article" date="2023" name="Int. J. Syst. Evol. Microbiol.">
        <title>&lt;i&gt;Shewanella septentrionalis&lt;/i&gt; sp. nov. and &lt;i&gt;Shewanella holmiensis&lt;/i&gt; sp. nov., isolated from Baltic Sea water and sediments.</title>
        <authorList>
            <person name="Martin-Rodriguez A.J."/>
            <person name="Thorell K."/>
            <person name="Joffre E."/>
            <person name="Jensie-Markopoulos S."/>
            <person name="Moore E.R.B."/>
            <person name="Sjoling A."/>
        </authorList>
    </citation>
    <scope>NUCLEOTIDE SEQUENCE</scope>
    <source>
        <strain evidence="2">SP1W3</strain>
    </source>
</reference>
<feature type="non-terminal residue" evidence="2">
    <location>
        <position position="215"/>
    </location>
</feature>
<gene>
    <name evidence="2" type="ORF">NE536_22595</name>
</gene>
<accession>A0A9X2WZ45</accession>
<evidence type="ECO:0000259" key="1">
    <source>
        <dbReference type="Pfam" id="PF08751"/>
    </source>
</evidence>
<dbReference type="InterPro" id="IPR014862">
    <property type="entry name" value="TrwC"/>
</dbReference>
<dbReference type="AlphaFoldDB" id="A0A9X2WZ45"/>
<dbReference type="SUPFAM" id="SSF55464">
    <property type="entry name" value="Origin of replication-binding domain, RBD-like"/>
    <property type="match status" value="1"/>
</dbReference>
<dbReference type="Pfam" id="PF08751">
    <property type="entry name" value="TrwC"/>
    <property type="match status" value="1"/>
</dbReference>
<dbReference type="EMBL" id="JAMTCC010000099">
    <property type="protein sequence ID" value="MCT7948135.1"/>
    <property type="molecule type" value="Genomic_DNA"/>
</dbReference>
<dbReference type="Proteomes" id="UP001155604">
    <property type="component" value="Unassembled WGS sequence"/>
</dbReference>